<evidence type="ECO:0000256" key="1">
    <source>
        <dbReference type="SAM" id="MobiDB-lite"/>
    </source>
</evidence>
<evidence type="ECO:0000313" key="2">
    <source>
        <dbReference type="EMBL" id="KAK0737037.1"/>
    </source>
</evidence>
<sequence length="132" mass="15021">MMTGQARDEGTDRLQSREGKDRHQRSDGKKASKDETGRRRHHHHHRKSKSTGKAAIFFTTSEEETTTPGEEEILAEIERGILDVFSDAYCNKHLVYSLVELILVRLMPEIAERGVLELWAERGVVSVGVDYT</sequence>
<keyword evidence="3" id="KW-1185">Reference proteome</keyword>
<dbReference type="EMBL" id="JAUKTV010000005">
    <property type="protein sequence ID" value="KAK0737037.1"/>
    <property type="molecule type" value="Genomic_DNA"/>
</dbReference>
<name>A0AA40BMN6_9PEZI</name>
<accession>A0AA40BMN6</accession>
<protein>
    <submittedName>
        <fullName evidence="2">Uncharacterized protein</fullName>
    </submittedName>
</protein>
<feature type="compositionally biased region" description="Basic residues" evidence="1">
    <location>
        <begin position="38"/>
        <end position="50"/>
    </location>
</feature>
<comment type="caution">
    <text evidence="2">The sequence shown here is derived from an EMBL/GenBank/DDBJ whole genome shotgun (WGS) entry which is preliminary data.</text>
</comment>
<feature type="region of interest" description="Disordered" evidence="1">
    <location>
        <begin position="1"/>
        <end position="69"/>
    </location>
</feature>
<organism evidence="2 3">
    <name type="scientific">Apiosordaria backusii</name>
    <dbReference type="NCBI Taxonomy" id="314023"/>
    <lineage>
        <taxon>Eukaryota</taxon>
        <taxon>Fungi</taxon>
        <taxon>Dikarya</taxon>
        <taxon>Ascomycota</taxon>
        <taxon>Pezizomycotina</taxon>
        <taxon>Sordariomycetes</taxon>
        <taxon>Sordariomycetidae</taxon>
        <taxon>Sordariales</taxon>
        <taxon>Lasiosphaeriaceae</taxon>
        <taxon>Apiosordaria</taxon>
    </lineage>
</organism>
<proteinExistence type="predicted"/>
<gene>
    <name evidence="2" type="ORF">B0T21DRAFT_364287</name>
</gene>
<dbReference type="Proteomes" id="UP001172159">
    <property type="component" value="Unassembled WGS sequence"/>
</dbReference>
<feature type="compositionally biased region" description="Basic and acidic residues" evidence="1">
    <location>
        <begin position="1"/>
        <end position="37"/>
    </location>
</feature>
<reference evidence="2" key="1">
    <citation type="submission" date="2023-06" db="EMBL/GenBank/DDBJ databases">
        <title>Genome-scale phylogeny and comparative genomics of the fungal order Sordariales.</title>
        <authorList>
            <consortium name="Lawrence Berkeley National Laboratory"/>
            <person name="Hensen N."/>
            <person name="Bonometti L."/>
            <person name="Westerberg I."/>
            <person name="Brannstrom I.O."/>
            <person name="Guillou S."/>
            <person name="Cros-Aarteil S."/>
            <person name="Calhoun S."/>
            <person name="Haridas S."/>
            <person name="Kuo A."/>
            <person name="Mondo S."/>
            <person name="Pangilinan J."/>
            <person name="Riley R."/>
            <person name="Labutti K."/>
            <person name="Andreopoulos B."/>
            <person name="Lipzen A."/>
            <person name="Chen C."/>
            <person name="Yanf M."/>
            <person name="Daum C."/>
            <person name="Ng V."/>
            <person name="Clum A."/>
            <person name="Steindorff A."/>
            <person name="Ohm R."/>
            <person name="Martin F."/>
            <person name="Silar P."/>
            <person name="Natvig D."/>
            <person name="Lalanne C."/>
            <person name="Gautier V."/>
            <person name="Ament-Velasquez S.L."/>
            <person name="Kruys A."/>
            <person name="Hutchinson M.I."/>
            <person name="Powell A.J."/>
            <person name="Barry K."/>
            <person name="Miller A.N."/>
            <person name="Grigoriev I.V."/>
            <person name="Debuchy R."/>
            <person name="Gladieux P."/>
            <person name="Thoren M.H."/>
            <person name="Johannesson H."/>
        </authorList>
    </citation>
    <scope>NUCLEOTIDE SEQUENCE</scope>
    <source>
        <strain evidence="2">CBS 540.89</strain>
    </source>
</reference>
<evidence type="ECO:0000313" key="3">
    <source>
        <dbReference type="Proteomes" id="UP001172159"/>
    </source>
</evidence>
<dbReference type="AlphaFoldDB" id="A0AA40BMN6"/>